<dbReference type="PROSITE" id="PS50082">
    <property type="entry name" value="WD_REPEATS_2"/>
    <property type="match status" value="2"/>
</dbReference>
<dbReference type="CDD" id="cd22132">
    <property type="entry name" value="F-box_FBXW5"/>
    <property type="match status" value="1"/>
</dbReference>
<keyword evidence="5" id="KW-1185">Reference proteome</keyword>
<feature type="domain" description="F-box" evidence="3">
    <location>
        <begin position="66"/>
        <end position="112"/>
    </location>
</feature>
<feature type="region of interest" description="Disordered" evidence="2">
    <location>
        <begin position="41"/>
        <end position="65"/>
    </location>
</feature>
<evidence type="ECO:0000256" key="2">
    <source>
        <dbReference type="SAM" id="MobiDB-lite"/>
    </source>
</evidence>
<feature type="repeat" description="WD" evidence="1">
    <location>
        <begin position="151"/>
        <end position="183"/>
    </location>
</feature>
<dbReference type="InterPro" id="IPR015943">
    <property type="entry name" value="WD40/YVTN_repeat-like_dom_sf"/>
</dbReference>
<feature type="compositionally biased region" description="Basic and acidic residues" evidence="2">
    <location>
        <begin position="341"/>
        <end position="354"/>
    </location>
</feature>
<dbReference type="InterPro" id="IPR042508">
    <property type="entry name" value="FBXW5"/>
</dbReference>
<dbReference type="PANTHER" id="PTHR20995">
    <property type="entry name" value="F-BOX/WD REPEAT-CONTAINING PROTEIN 5"/>
    <property type="match status" value="1"/>
</dbReference>
<protein>
    <recommendedName>
        <fullName evidence="3">F-box domain-containing protein</fullName>
    </recommendedName>
</protein>
<dbReference type="InterPro" id="IPR001810">
    <property type="entry name" value="F-box_dom"/>
</dbReference>
<keyword evidence="1" id="KW-0853">WD repeat</keyword>
<dbReference type="InterPro" id="IPR036322">
    <property type="entry name" value="WD40_repeat_dom_sf"/>
</dbReference>
<dbReference type="Gene3D" id="1.20.1280.50">
    <property type="match status" value="1"/>
</dbReference>
<name>A0AA39FK85_9HYME</name>
<dbReference type="InterPro" id="IPR036047">
    <property type="entry name" value="F-box-like_dom_sf"/>
</dbReference>
<evidence type="ECO:0000313" key="5">
    <source>
        <dbReference type="Proteomes" id="UP001168990"/>
    </source>
</evidence>
<evidence type="ECO:0000313" key="4">
    <source>
        <dbReference type="EMBL" id="KAK0171137.1"/>
    </source>
</evidence>
<feature type="region of interest" description="Disordered" evidence="2">
    <location>
        <begin position="415"/>
        <end position="452"/>
    </location>
</feature>
<evidence type="ECO:0000259" key="3">
    <source>
        <dbReference type="PROSITE" id="PS50181"/>
    </source>
</evidence>
<dbReference type="SMART" id="SM00256">
    <property type="entry name" value="FBOX"/>
    <property type="match status" value="1"/>
</dbReference>
<feature type="repeat" description="WD" evidence="1">
    <location>
        <begin position="643"/>
        <end position="675"/>
    </location>
</feature>
<dbReference type="Pfam" id="PF00400">
    <property type="entry name" value="WD40"/>
    <property type="match status" value="2"/>
</dbReference>
<evidence type="ECO:0000256" key="1">
    <source>
        <dbReference type="PROSITE-ProRule" id="PRU00221"/>
    </source>
</evidence>
<dbReference type="Pfam" id="PF12937">
    <property type="entry name" value="F-box-like"/>
    <property type="match status" value="1"/>
</dbReference>
<feature type="compositionally biased region" description="Basic and acidic residues" evidence="2">
    <location>
        <begin position="487"/>
        <end position="508"/>
    </location>
</feature>
<feature type="compositionally biased region" description="Polar residues" evidence="2">
    <location>
        <begin position="356"/>
        <end position="365"/>
    </location>
</feature>
<dbReference type="GO" id="GO:0019005">
    <property type="term" value="C:SCF ubiquitin ligase complex"/>
    <property type="evidence" value="ECO:0007669"/>
    <property type="project" value="InterPro"/>
</dbReference>
<proteinExistence type="predicted"/>
<feature type="region of interest" description="Disordered" evidence="2">
    <location>
        <begin position="487"/>
        <end position="519"/>
    </location>
</feature>
<dbReference type="PANTHER" id="PTHR20995:SF17">
    <property type="entry name" value="F-BOX_WD REPEAT-CONTAINING PROTEIN 5"/>
    <property type="match status" value="1"/>
</dbReference>
<dbReference type="PROSITE" id="PS50294">
    <property type="entry name" value="WD_REPEATS_REGION"/>
    <property type="match status" value="2"/>
</dbReference>
<feature type="compositionally biased region" description="Acidic residues" evidence="2">
    <location>
        <begin position="421"/>
        <end position="452"/>
    </location>
</feature>
<dbReference type="InterPro" id="IPR001680">
    <property type="entry name" value="WD40_rpt"/>
</dbReference>
<dbReference type="GO" id="GO:0016567">
    <property type="term" value="P:protein ubiquitination"/>
    <property type="evidence" value="ECO:0007669"/>
    <property type="project" value="InterPro"/>
</dbReference>
<feature type="region of interest" description="Disordered" evidence="2">
    <location>
        <begin position="330"/>
        <end position="376"/>
    </location>
</feature>
<feature type="compositionally biased region" description="Acidic residues" evidence="2">
    <location>
        <begin position="48"/>
        <end position="65"/>
    </location>
</feature>
<dbReference type="Proteomes" id="UP001168990">
    <property type="component" value="Unassembled WGS sequence"/>
</dbReference>
<dbReference type="AlphaFoldDB" id="A0AA39FK85"/>
<dbReference type="SUPFAM" id="SSF50978">
    <property type="entry name" value="WD40 repeat-like"/>
    <property type="match status" value="1"/>
</dbReference>
<sequence length="711" mass="81769">MDAEEDGTAGFIDKVENNKLPMENEKSLILDESEEEYIKPFGLSEINASDDDNDDDDINDEDNNDNENWYYMPDSILLSIFQLLTPKEVMVAGSVCKSWNRVSHDELLWKELFYRTYKIDPSVGIMPGKTSWLGEFKRLTYHTPLLETEVLKEHSHQVLHVSFSHNGKMFATCSKDGYIFVWDSQYPVTIKYHHDMKVFCWKYTQFSQFNCSDTLLLVSGVHFGTPHSTSGEIAVFKLAPGFDLQCRVGNKPYDIFGTWYSERHLLSGDLHWLAHLVSSSVVWLNKANQESASEHVPIMNQLYKFYNFNAASIRAVMVANCLCPAPTETEQLESQQSTSSQREERGNPPSHRDLSTAASSANNQVPEEPEVLHHASSRLQYSTLEGGFMNWKRLGDGFEYASPIRYNQEYRQVEMERETMDSDSESEAPQWEDESEISELSEAAEDCDSDDLADNPEKFLIFTTGSKTYTPHQVGFKRIKAVNFPRRLDPGPSLRERLTAHRERERKRQNSGSRPEPNWLDYDAVAEKFDKVDHLIDLHGHIIGMGLSPDHRYLYVNTRPWPRGYVITNPLQPPPIAQEIDIHVIDLVTLKQVGTMLRAHKAYTPNNECFFIFLDVCDEYVASGAEDKHGYLWDRHYGVCLAKFPHLDVVNAVAFNPRDPEMLVTTSDDNTVKVWRSRAMVKQLGLDEDAYRRGLEVRKRRRYHRSSCNID</sequence>
<dbReference type="PROSITE" id="PS50181">
    <property type="entry name" value="FBOX"/>
    <property type="match status" value="1"/>
</dbReference>
<dbReference type="SUPFAM" id="SSF81383">
    <property type="entry name" value="F-box domain"/>
    <property type="match status" value="1"/>
</dbReference>
<dbReference type="SMART" id="SM00320">
    <property type="entry name" value="WD40"/>
    <property type="match status" value="3"/>
</dbReference>
<reference evidence="4" key="2">
    <citation type="submission" date="2023-03" db="EMBL/GenBank/DDBJ databases">
        <authorList>
            <person name="Inwood S.N."/>
            <person name="Skelly J.G."/>
            <person name="Guhlin J."/>
            <person name="Harrop T.W.R."/>
            <person name="Goldson S.G."/>
            <person name="Dearden P.K."/>
        </authorList>
    </citation>
    <scope>NUCLEOTIDE SEQUENCE</scope>
    <source>
        <strain evidence="4">Irish</strain>
        <tissue evidence="4">Whole body</tissue>
    </source>
</reference>
<dbReference type="Gene3D" id="2.130.10.10">
    <property type="entry name" value="YVTN repeat-like/Quinoprotein amine dehydrogenase"/>
    <property type="match status" value="2"/>
</dbReference>
<accession>A0AA39FK85</accession>
<dbReference type="EMBL" id="JAQQBS010000003">
    <property type="protein sequence ID" value="KAK0171137.1"/>
    <property type="molecule type" value="Genomic_DNA"/>
</dbReference>
<comment type="caution">
    <text evidence="4">The sequence shown here is derived from an EMBL/GenBank/DDBJ whole genome shotgun (WGS) entry which is preliminary data.</text>
</comment>
<dbReference type="GO" id="GO:0080008">
    <property type="term" value="C:Cul4-RING E3 ubiquitin ligase complex"/>
    <property type="evidence" value="ECO:0007669"/>
    <property type="project" value="InterPro"/>
</dbReference>
<organism evidence="4 5">
    <name type="scientific">Microctonus aethiopoides</name>
    <dbReference type="NCBI Taxonomy" id="144406"/>
    <lineage>
        <taxon>Eukaryota</taxon>
        <taxon>Metazoa</taxon>
        <taxon>Ecdysozoa</taxon>
        <taxon>Arthropoda</taxon>
        <taxon>Hexapoda</taxon>
        <taxon>Insecta</taxon>
        <taxon>Pterygota</taxon>
        <taxon>Neoptera</taxon>
        <taxon>Endopterygota</taxon>
        <taxon>Hymenoptera</taxon>
        <taxon>Apocrita</taxon>
        <taxon>Ichneumonoidea</taxon>
        <taxon>Braconidae</taxon>
        <taxon>Euphorinae</taxon>
        <taxon>Microctonus</taxon>
    </lineage>
</organism>
<reference evidence="4" key="1">
    <citation type="journal article" date="2023" name="bioRxiv">
        <title>Scaffold-level genome assemblies of two parasitoid biocontrol wasps reveal the parthenogenesis mechanism and an associated novel virus.</title>
        <authorList>
            <person name="Inwood S."/>
            <person name="Skelly J."/>
            <person name="Guhlin J."/>
            <person name="Harrop T."/>
            <person name="Goldson S."/>
            <person name="Dearden P."/>
        </authorList>
    </citation>
    <scope>NUCLEOTIDE SEQUENCE</scope>
    <source>
        <strain evidence="4">Irish</strain>
        <tissue evidence="4">Whole body</tissue>
    </source>
</reference>
<feature type="compositionally biased region" description="Low complexity" evidence="2">
    <location>
        <begin position="330"/>
        <end position="340"/>
    </location>
</feature>
<gene>
    <name evidence="4" type="ORF">PV328_008894</name>
</gene>